<organism evidence="7 8">
    <name type="scientific">Halolactibacillus halophilus</name>
    <dbReference type="NCBI Taxonomy" id="306540"/>
    <lineage>
        <taxon>Bacteria</taxon>
        <taxon>Bacillati</taxon>
        <taxon>Bacillota</taxon>
        <taxon>Bacilli</taxon>
        <taxon>Bacillales</taxon>
        <taxon>Bacillaceae</taxon>
        <taxon>Halolactibacillus</taxon>
    </lineage>
</organism>
<evidence type="ECO:0000259" key="5">
    <source>
        <dbReference type="Pfam" id="PF04198"/>
    </source>
</evidence>
<dbReference type="RefSeq" id="WP_089832741.1">
    <property type="nucleotide sequence ID" value="NZ_BJWI01000054.1"/>
</dbReference>
<dbReference type="SUPFAM" id="SSF100950">
    <property type="entry name" value="NagB/RpiA/CoA transferase-like"/>
    <property type="match status" value="1"/>
</dbReference>
<dbReference type="InterPro" id="IPR007324">
    <property type="entry name" value="Sugar-bd_dom_put"/>
</dbReference>
<evidence type="ECO:0000313" key="9">
    <source>
        <dbReference type="Proteomes" id="UP000321547"/>
    </source>
</evidence>
<dbReference type="SUPFAM" id="SSF46785">
    <property type="entry name" value="Winged helix' DNA-binding domain"/>
    <property type="match status" value="1"/>
</dbReference>
<dbReference type="InterPro" id="IPR036390">
    <property type="entry name" value="WH_DNA-bd_sf"/>
</dbReference>
<dbReference type="EMBL" id="FOXC01000026">
    <property type="protein sequence ID" value="SFP53153.1"/>
    <property type="molecule type" value="Genomic_DNA"/>
</dbReference>
<sequence>MLNRDDLIIKVATLFYEADLTQTEIAKRLKISRPTVSHLLKEAKDKGIVRISIQHSKMNITKMQSEIALKYNLKNVLISPKSHGTLLDKNLVGSLCAEFIEQIAPTISSLGIGWGTTMYEFVQSASYTNFSDLEIIPLMGGFGISDVKFHSNHLAFQLAEKYNCSVVYFYAPAFAESIEVKHTFESTNLVQEIYKKGKSVDLAITGVGNPAKTSTYQRLGYISTEEKEKIKSSTIIGDVLATLFDRDGNSVSTPISDRMMGMTLEDLEMVKEVLVVASGEEKIISVEALLNKGFIDYLIIDEEIANGLV</sequence>
<evidence type="ECO:0000256" key="3">
    <source>
        <dbReference type="ARBA" id="ARBA00023125"/>
    </source>
</evidence>
<dbReference type="InterPro" id="IPR011991">
    <property type="entry name" value="ArsR-like_HTH"/>
</dbReference>
<dbReference type="OrthoDB" id="58802at2"/>
<dbReference type="GO" id="GO:0003677">
    <property type="term" value="F:DNA binding"/>
    <property type="evidence" value="ECO:0007669"/>
    <property type="project" value="UniProtKB-KW"/>
</dbReference>
<evidence type="ECO:0000313" key="8">
    <source>
        <dbReference type="Proteomes" id="UP000242243"/>
    </source>
</evidence>
<feature type="domain" description="Sugar-binding" evidence="5">
    <location>
        <begin position="60"/>
        <end position="308"/>
    </location>
</feature>
<evidence type="ECO:0000256" key="2">
    <source>
        <dbReference type="ARBA" id="ARBA00023015"/>
    </source>
</evidence>
<dbReference type="Pfam" id="PF13412">
    <property type="entry name" value="HTH_24"/>
    <property type="match status" value="1"/>
</dbReference>
<dbReference type="InterPro" id="IPR051054">
    <property type="entry name" value="SorC_transcr_regulators"/>
</dbReference>
<accession>A0A1I5R3S0</accession>
<keyword evidence="3" id="KW-0238">DNA-binding</keyword>
<dbReference type="CDD" id="cd00090">
    <property type="entry name" value="HTH_ARSR"/>
    <property type="match status" value="1"/>
</dbReference>
<gene>
    <name evidence="6" type="ORF">HHA03_22510</name>
    <name evidence="7" type="ORF">SAMN05421839_12631</name>
</gene>
<dbReference type="Gene3D" id="1.10.10.60">
    <property type="entry name" value="Homeodomain-like"/>
    <property type="match status" value="1"/>
</dbReference>
<proteinExistence type="inferred from homology"/>
<keyword evidence="2" id="KW-0805">Transcription regulation</keyword>
<evidence type="ECO:0000313" key="7">
    <source>
        <dbReference type="EMBL" id="SFP53153.1"/>
    </source>
</evidence>
<evidence type="ECO:0000256" key="4">
    <source>
        <dbReference type="ARBA" id="ARBA00023163"/>
    </source>
</evidence>
<protein>
    <submittedName>
        <fullName evidence="7">Deoxyribonucleoside regulator</fullName>
    </submittedName>
    <submittedName>
        <fullName evidence="6">Transcriptional regulator</fullName>
    </submittedName>
</protein>
<comment type="similarity">
    <text evidence="1">Belongs to the SorC transcriptional regulatory family.</text>
</comment>
<dbReference type="Pfam" id="PF04198">
    <property type="entry name" value="Sugar-bind"/>
    <property type="match status" value="1"/>
</dbReference>
<dbReference type="Proteomes" id="UP000242243">
    <property type="component" value="Unassembled WGS sequence"/>
</dbReference>
<dbReference type="Proteomes" id="UP000321547">
    <property type="component" value="Unassembled WGS sequence"/>
</dbReference>
<reference evidence="7 8" key="1">
    <citation type="submission" date="2016-10" db="EMBL/GenBank/DDBJ databases">
        <authorList>
            <person name="de Groot N.N."/>
        </authorList>
    </citation>
    <scope>NUCLEOTIDE SEQUENCE [LARGE SCALE GENOMIC DNA]</scope>
    <source>
        <strain evidence="7 8">DSM 17073</strain>
    </source>
</reference>
<keyword evidence="4" id="KW-0804">Transcription</keyword>
<dbReference type="STRING" id="306540.SAMN05421839_12631"/>
<dbReference type="EMBL" id="BJWI01000054">
    <property type="protein sequence ID" value="GEM02719.1"/>
    <property type="molecule type" value="Genomic_DNA"/>
</dbReference>
<reference evidence="6 9" key="2">
    <citation type="submission" date="2019-07" db="EMBL/GenBank/DDBJ databases">
        <title>Whole genome shotgun sequence of Halolactibacillus halophilus NBRC 100868.</title>
        <authorList>
            <person name="Hosoyama A."/>
            <person name="Uohara A."/>
            <person name="Ohji S."/>
            <person name="Ichikawa N."/>
        </authorList>
    </citation>
    <scope>NUCLEOTIDE SEQUENCE [LARGE SCALE GENOMIC DNA]</scope>
    <source>
        <strain evidence="6 9">NBRC 100868</strain>
    </source>
</reference>
<dbReference type="Gene3D" id="3.40.50.1360">
    <property type="match status" value="1"/>
</dbReference>
<dbReference type="PANTHER" id="PTHR34294:SF12">
    <property type="entry name" value="SUGAR-BINDING TRANSCRIPTIONAL REGULATOR"/>
    <property type="match status" value="1"/>
</dbReference>
<name>A0A1I5R3S0_9BACI</name>
<evidence type="ECO:0000256" key="1">
    <source>
        <dbReference type="ARBA" id="ARBA00010466"/>
    </source>
</evidence>
<evidence type="ECO:0000313" key="6">
    <source>
        <dbReference type="EMBL" id="GEM02719.1"/>
    </source>
</evidence>
<dbReference type="AlphaFoldDB" id="A0A1I5R3S0"/>
<dbReference type="PANTHER" id="PTHR34294">
    <property type="entry name" value="TRANSCRIPTIONAL REGULATOR-RELATED"/>
    <property type="match status" value="1"/>
</dbReference>
<dbReference type="InterPro" id="IPR037171">
    <property type="entry name" value="NagB/RpiA_transferase-like"/>
</dbReference>
<dbReference type="GO" id="GO:0030246">
    <property type="term" value="F:carbohydrate binding"/>
    <property type="evidence" value="ECO:0007669"/>
    <property type="project" value="InterPro"/>
</dbReference>
<keyword evidence="9" id="KW-1185">Reference proteome</keyword>